<evidence type="ECO:0000256" key="1">
    <source>
        <dbReference type="SAM" id="MobiDB-lite"/>
    </source>
</evidence>
<evidence type="ECO:0000313" key="3">
    <source>
        <dbReference type="Proteomes" id="UP000324222"/>
    </source>
</evidence>
<dbReference type="OrthoDB" id="10006996at2759"/>
<gene>
    <name evidence="2" type="ORF">E2C01_041686</name>
</gene>
<reference evidence="2 3" key="1">
    <citation type="submission" date="2019-05" db="EMBL/GenBank/DDBJ databases">
        <title>Another draft genome of Portunus trituberculatus and its Hox gene families provides insights of decapod evolution.</title>
        <authorList>
            <person name="Jeong J.-H."/>
            <person name="Song I."/>
            <person name="Kim S."/>
            <person name="Choi T."/>
            <person name="Kim D."/>
            <person name="Ryu S."/>
            <person name="Kim W."/>
        </authorList>
    </citation>
    <scope>NUCLEOTIDE SEQUENCE [LARGE SCALE GENOMIC DNA]</scope>
    <source>
        <tissue evidence="2">Muscle</tissue>
    </source>
</reference>
<feature type="region of interest" description="Disordered" evidence="1">
    <location>
        <begin position="93"/>
        <end position="124"/>
    </location>
</feature>
<dbReference type="Proteomes" id="UP000324222">
    <property type="component" value="Unassembled WGS sequence"/>
</dbReference>
<feature type="region of interest" description="Disordered" evidence="1">
    <location>
        <begin position="157"/>
        <end position="237"/>
    </location>
</feature>
<protein>
    <submittedName>
        <fullName evidence="2">Uncharacterized protein</fullName>
    </submittedName>
</protein>
<accession>A0A5B7FRB4</accession>
<sequence length="444" mass="49197">MTGRRATLLPPGVLRVTPRGQNSHSWVRPWSGRRPVLIGTWGRVTGHWLLLQLLLHAATDAKTTHHHLSPAEAARQASFWPPASIPFFLTREEHRQETPWPTPEPPAAARHTSPRTSASGHHHHSRHLAWPLEISSNVSRWQGGSYHGRHHISHNVAGNREEHVGNVGSGSNKAARTVPGRVRPSEWRRAGQHSGLPGRRRGSGSRQGTTGGSWHENLKGRLKRPRHTSGDNKGEIKANLVSGEAVWDVRSMQAFPSFPRRPPKALSLSNKKKRESVDFCVESRRLASLPTLSPGTPRKGAWPPGEVKDSQAAQTPASDIELMPFEDSVEETRKLEEENSDGLEWEDEEDEAPIFAAPHDSSRDPRSILRRWKRKSEYPALVCGVCRALLSLWMLNYRIGMGGASRLDLCASAVCLCAESQPELPLERTGVIRATLTHCSSIGP</sequence>
<dbReference type="AlphaFoldDB" id="A0A5B7FRB4"/>
<evidence type="ECO:0000313" key="2">
    <source>
        <dbReference type="EMBL" id="MPC47925.1"/>
    </source>
</evidence>
<feature type="region of interest" description="Disordered" evidence="1">
    <location>
        <begin position="289"/>
        <end position="318"/>
    </location>
</feature>
<organism evidence="2 3">
    <name type="scientific">Portunus trituberculatus</name>
    <name type="common">Swimming crab</name>
    <name type="synonym">Neptunus trituberculatus</name>
    <dbReference type="NCBI Taxonomy" id="210409"/>
    <lineage>
        <taxon>Eukaryota</taxon>
        <taxon>Metazoa</taxon>
        <taxon>Ecdysozoa</taxon>
        <taxon>Arthropoda</taxon>
        <taxon>Crustacea</taxon>
        <taxon>Multicrustacea</taxon>
        <taxon>Malacostraca</taxon>
        <taxon>Eumalacostraca</taxon>
        <taxon>Eucarida</taxon>
        <taxon>Decapoda</taxon>
        <taxon>Pleocyemata</taxon>
        <taxon>Brachyura</taxon>
        <taxon>Eubrachyura</taxon>
        <taxon>Portunoidea</taxon>
        <taxon>Portunidae</taxon>
        <taxon>Portuninae</taxon>
        <taxon>Portunus</taxon>
    </lineage>
</organism>
<proteinExistence type="predicted"/>
<comment type="caution">
    <text evidence="2">The sequence shown here is derived from an EMBL/GenBank/DDBJ whole genome shotgun (WGS) entry which is preliminary data.</text>
</comment>
<dbReference type="EMBL" id="VSRR010008001">
    <property type="protein sequence ID" value="MPC47925.1"/>
    <property type="molecule type" value="Genomic_DNA"/>
</dbReference>
<name>A0A5B7FRB4_PORTR</name>
<keyword evidence="3" id="KW-1185">Reference proteome</keyword>